<dbReference type="InterPro" id="IPR000182">
    <property type="entry name" value="GNAT_dom"/>
</dbReference>
<dbReference type="Gene3D" id="3.40.630.30">
    <property type="match status" value="1"/>
</dbReference>
<dbReference type="EMBL" id="AP023354">
    <property type="protein sequence ID" value="BCJ29987.1"/>
    <property type="molecule type" value="Genomic_DNA"/>
</dbReference>
<dbReference type="RefSeq" id="WP_035295397.1">
    <property type="nucleotide sequence ID" value="NZ_AP023354.1"/>
</dbReference>
<organism evidence="2 3">
    <name type="scientific">Actinocatenispora sera</name>
    <dbReference type="NCBI Taxonomy" id="390989"/>
    <lineage>
        <taxon>Bacteria</taxon>
        <taxon>Bacillati</taxon>
        <taxon>Actinomycetota</taxon>
        <taxon>Actinomycetes</taxon>
        <taxon>Micromonosporales</taxon>
        <taxon>Micromonosporaceae</taxon>
        <taxon>Actinocatenispora</taxon>
    </lineage>
</organism>
<reference evidence="2" key="1">
    <citation type="submission" date="2020-08" db="EMBL/GenBank/DDBJ databases">
        <title>Whole genome shotgun sequence of Actinocatenispora sera NBRC 101916.</title>
        <authorList>
            <person name="Komaki H."/>
            <person name="Tamura T."/>
        </authorList>
    </citation>
    <scope>NUCLEOTIDE SEQUENCE</scope>
    <source>
        <strain evidence="2">NBRC 101916</strain>
    </source>
</reference>
<dbReference type="InterPro" id="IPR051531">
    <property type="entry name" value="N-acetyltransferase"/>
</dbReference>
<dbReference type="Pfam" id="PF13302">
    <property type="entry name" value="Acetyltransf_3"/>
    <property type="match status" value="1"/>
</dbReference>
<dbReference type="KEGG" id="aser:Asera_40950"/>
<dbReference type="AlphaFoldDB" id="A0A810L440"/>
<protein>
    <submittedName>
        <fullName evidence="2">GNAT family acetyltransferase</fullName>
    </submittedName>
</protein>
<evidence type="ECO:0000313" key="3">
    <source>
        <dbReference type="Proteomes" id="UP000680750"/>
    </source>
</evidence>
<sequence>MATFTQIRTDRLELRAVADTDLDELYVLHSDPDGWHHFPAGRHTEIGTTRAFLDRVLGGWAADGLSYWAVRRPGDETLIGLGGVRRLADGSWNLAYRFATAQRGHGYAQDVARAGIAAAGAVDPSIPVIAWIDETNPASIRVAERVGLDFQGRRHGSDGTLLLAYADRPLPPEEPATPEE</sequence>
<gene>
    <name evidence="2" type="ORF">Asera_40950</name>
</gene>
<proteinExistence type="predicted"/>
<feature type="domain" description="N-acetyltransferase" evidence="1">
    <location>
        <begin position="12"/>
        <end position="171"/>
    </location>
</feature>
<dbReference type="PANTHER" id="PTHR43792">
    <property type="entry name" value="GNAT FAMILY, PUTATIVE (AFU_ORTHOLOGUE AFUA_3G00765)-RELATED-RELATED"/>
    <property type="match status" value="1"/>
</dbReference>
<dbReference type="SUPFAM" id="SSF55729">
    <property type="entry name" value="Acyl-CoA N-acyltransferases (Nat)"/>
    <property type="match status" value="1"/>
</dbReference>
<dbReference type="GO" id="GO:0016747">
    <property type="term" value="F:acyltransferase activity, transferring groups other than amino-acyl groups"/>
    <property type="evidence" value="ECO:0007669"/>
    <property type="project" value="InterPro"/>
</dbReference>
<dbReference type="PANTHER" id="PTHR43792:SF1">
    <property type="entry name" value="N-ACETYLTRANSFERASE DOMAIN-CONTAINING PROTEIN"/>
    <property type="match status" value="1"/>
</dbReference>
<name>A0A810L440_9ACTN</name>
<dbReference type="PROSITE" id="PS51186">
    <property type="entry name" value="GNAT"/>
    <property type="match status" value="1"/>
</dbReference>
<dbReference type="InterPro" id="IPR016181">
    <property type="entry name" value="Acyl_CoA_acyltransferase"/>
</dbReference>
<keyword evidence="3" id="KW-1185">Reference proteome</keyword>
<evidence type="ECO:0000313" key="2">
    <source>
        <dbReference type="EMBL" id="BCJ29987.1"/>
    </source>
</evidence>
<dbReference type="Proteomes" id="UP000680750">
    <property type="component" value="Chromosome"/>
</dbReference>
<accession>A0A810L440</accession>
<evidence type="ECO:0000259" key="1">
    <source>
        <dbReference type="PROSITE" id="PS51186"/>
    </source>
</evidence>